<reference evidence="1 2" key="1">
    <citation type="journal article" date="2016" name="Mol. Biol. Evol.">
        <title>Comparative Genomics of Early-Diverging Mushroom-Forming Fungi Provides Insights into the Origins of Lignocellulose Decay Capabilities.</title>
        <authorList>
            <person name="Nagy L.G."/>
            <person name="Riley R."/>
            <person name="Tritt A."/>
            <person name="Adam C."/>
            <person name="Daum C."/>
            <person name="Floudas D."/>
            <person name="Sun H."/>
            <person name="Yadav J.S."/>
            <person name="Pangilinan J."/>
            <person name="Larsson K.H."/>
            <person name="Matsuura K."/>
            <person name="Barry K."/>
            <person name="Labutti K."/>
            <person name="Kuo R."/>
            <person name="Ohm R.A."/>
            <person name="Bhattacharya S.S."/>
            <person name="Shirouzu T."/>
            <person name="Yoshinaga Y."/>
            <person name="Martin F.M."/>
            <person name="Grigoriev I.V."/>
            <person name="Hibbett D.S."/>
        </authorList>
    </citation>
    <scope>NUCLEOTIDE SEQUENCE [LARGE SCALE GENOMIC DNA]</scope>
    <source>
        <strain evidence="1 2">HHB12029</strain>
    </source>
</reference>
<accession>A0A165PLR4</accession>
<organism evidence="1 2">
    <name type="scientific">Exidia glandulosa HHB12029</name>
    <dbReference type="NCBI Taxonomy" id="1314781"/>
    <lineage>
        <taxon>Eukaryota</taxon>
        <taxon>Fungi</taxon>
        <taxon>Dikarya</taxon>
        <taxon>Basidiomycota</taxon>
        <taxon>Agaricomycotina</taxon>
        <taxon>Agaricomycetes</taxon>
        <taxon>Auriculariales</taxon>
        <taxon>Exidiaceae</taxon>
        <taxon>Exidia</taxon>
    </lineage>
</organism>
<dbReference type="Proteomes" id="UP000077266">
    <property type="component" value="Unassembled WGS sequence"/>
</dbReference>
<evidence type="ECO:0000313" key="2">
    <source>
        <dbReference type="Proteomes" id="UP000077266"/>
    </source>
</evidence>
<evidence type="ECO:0000313" key="1">
    <source>
        <dbReference type="EMBL" id="KZW02352.1"/>
    </source>
</evidence>
<gene>
    <name evidence="1" type="ORF">EXIGLDRAFT_829250</name>
</gene>
<dbReference type="OrthoDB" id="3883941at2759"/>
<dbReference type="AlphaFoldDB" id="A0A165PLR4"/>
<name>A0A165PLR4_EXIGL</name>
<dbReference type="InParanoid" id="A0A165PLR4"/>
<protein>
    <submittedName>
        <fullName evidence="1">Uncharacterized protein</fullName>
    </submittedName>
</protein>
<sequence>MISSTARVAVVRPALRVASRRMPRHRFSTSARALAESAPAPSAGSPSSHFASGLAGGALVLVGGYTIYHFSELKTMATTAKQVQTSALQAKDRVVKSMSDTSPSEALKSLRNLAKSYGAFIPGFGSHIDSTFDELDDIVEKHGDSANEILKKTYDEVKDVVKKGGFDVETASKLAEILGKHTTELKELGKKAGWDALEKHPEVKDKVGGAYDQLSKLAEGKGPEAKKMLEDVQKEMKDIFKNGPNADSLDRARKLLQSKTQELQNTLAPAARDAWNASLEKAKPYLDKLPPDVRETLTSNAGALASGSQDLFDRVRKAAEARGGEREKLVKDLQTYVKDKSESASQSMPFSWEDVLGYIKKVPGGEQMLEKVPNAQALAELSEKHGEEASKLAKETWDEVSQVLKSKGERAKEIVQRAKDDTKREASK</sequence>
<keyword evidence="2" id="KW-1185">Reference proteome</keyword>
<dbReference type="EMBL" id="KV425888">
    <property type="protein sequence ID" value="KZW02352.1"/>
    <property type="molecule type" value="Genomic_DNA"/>
</dbReference>
<proteinExistence type="predicted"/>
<dbReference type="STRING" id="1314781.A0A165PLR4"/>